<protein>
    <recommendedName>
        <fullName evidence="4">4-hydroxy-7-methoxy-3-oxo-3,4-dihydro-2H-1,4-benzoxazin-2-yl glucosidebeta-D-glucosidase</fullName>
    </recommendedName>
</protein>
<dbReference type="STRING" id="4555.K4A3K6"/>
<dbReference type="EMBL" id="AGNK02001191">
    <property type="status" value="NOT_ANNOTATED_CDS"/>
    <property type="molecule type" value="Genomic_DNA"/>
</dbReference>
<feature type="chain" id="PRO_5010128461" description="4-hydroxy-7-methoxy-3-oxo-3,4-dihydro-2H-1,4-benzoxazin-2-yl glucosidebeta-D-glucosidase" evidence="1">
    <location>
        <begin position="25"/>
        <end position="79"/>
    </location>
</feature>
<accession>K4A3K6</accession>
<organism evidence="2 3">
    <name type="scientific">Setaria italica</name>
    <name type="common">Foxtail millet</name>
    <name type="synonym">Panicum italicum</name>
    <dbReference type="NCBI Taxonomy" id="4555"/>
    <lineage>
        <taxon>Eukaryota</taxon>
        <taxon>Viridiplantae</taxon>
        <taxon>Streptophyta</taxon>
        <taxon>Embryophyta</taxon>
        <taxon>Tracheophyta</taxon>
        <taxon>Spermatophyta</taxon>
        <taxon>Magnoliopsida</taxon>
        <taxon>Liliopsida</taxon>
        <taxon>Poales</taxon>
        <taxon>Poaceae</taxon>
        <taxon>PACMAD clade</taxon>
        <taxon>Panicoideae</taxon>
        <taxon>Panicodae</taxon>
        <taxon>Paniceae</taxon>
        <taxon>Cenchrinae</taxon>
        <taxon>Setaria</taxon>
    </lineage>
</organism>
<dbReference type="Proteomes" id="UP000004995">
    <property type="component" value="Unassembled WGS sequence"/>
</dbReference>
<feature type="signal peptide" evidence="1">
    <location>
        <begin position="1"/>
        <end position="24"/>
    </location>
</feature>
<keyword evidence="3" id="KW-1185">Reference proteome</keyword>
<keyword evidence="1" id="KW-0732">Signal</keyword>
<evidence type="ECO:0008006" key="4">
    <source>
        <dbReference type="Google" id="ProtNLM"/>
    </source>
</evidence>
<name>K4A3K6_SETIT</name>
<dbReference type="Gramene" id="KQL25275">
    <property type="protein sequence ID" value="KQL25275"/>
    <property type="gene ID" value="SETIT_033459mg"/>
</dbReference>
<evidence type="ECO:0000313" key="2">
    <source>
        <dbReference type="EnsemblPlants" id="KQL25275"/>
    </source>
</evidence>
<dbReference type="HOGENOM" id="CLU_2610559_0_0_1"/>
<evidence type="ECO:0000313" key="3">
    <source>
        <dbReference type="Proteomes" id="UP000004995"/>
    </source>
</evidence>
<reference evidence="2" key="2">
    <citation type="submission" date="2018-08" db="UniProtKB">
        <authorList>
            <consortium name="EnsemblPlants"/>
        </authorList>
    </citation>
    <scope>IDENTIFICATION</scope>
    <source>
        <strain evidence="2">Yugu1</strain>
    </source>
</reference>
<sequence length="79" mass="8350">MGKAVGCGVVLLLLAAVLVQAALAEAVTRADFPPGFVFGVGSSAYQVRCVAHTLPIASHDRSCTLLIRLPWRMCAGVYY</sequence>
<dbReference type="InParanoid" id="K4A3K6"/>
<reference evidence="3" key="1">
    <citation type="journal article" date="2012" name="Nat. Biotechnol.">
        <title>Reference genome sequence of the model plant Setaria.</title>
        <authorList>
            <person name="Bennetzen J.L."/>
            <person name="Schmutz J."/>
            <person name="Wang H."/>
            <person name="Percifield R."/>
            <person name="Hawkins J."/>
            <person name="Pontaroli A.C."/>
            <person name="Estep M."/>
            <person name="Feng L."/>
            <person name="Vaughn J.N."/>
            <person name="Grimwood J."/>
            <person name="Jenkins J."/>
            <person name="Barry K."/>
            <person name="Lindquist E."/>
            <person name="Hellsten U."/>
            <person name="Deshpande S."/>
            <person name="Wang X."/>
            <person name="Wu X."/>
            <person name="Mitros T."/>
            <person name="Triplett J."/>
            <person name="Yang X."/>
            <person name="Ye C.Y."/>
            <person name="Mauro-Herrera M."/>
            <person name="Wang L."/>
            <person name="Li P."/>
            <person name="Sharma M."/>
            <person name="Sharma R."/>
            <person name="Ronald P.C."/>
            <person name="Panaud O."/>
            <person name="Kellogg E.A."/>
            <person name="Brutnell T.P."/>
            <person name="Doust A.N."/>
            <person name="Tuskan G.A."/>
            <person name="Rokhsar D."/>
            <person name="Devos K.M."/>
        </authorList>
    </citation>
    <scope>NUCLEOTIDE SEQUENCE [LARGE SCALE GENOMIC DNA]</scope>
    <source>
        <strain evidence="3">cv. Yugu1</strain>
    </source>
</reference>
<proteinExistence type="predicted"/>
<dbReference type="EnsemblPlants" id="KQL25275">
    <property type="protein sequence ID" value="KQL25275"/>
    <property type="gene ID" value="SETIT_033459mg"/>
</dbReference>
<dbReference type="AlphaFoldDB" id="K4A3K6"/>
<evidence type="ECO:0000256" key="1">
    <source>
        <dbReference type="SAM" id="SignalP"/>
    </source>
</evidence>